<feature type="domain" description="Asl1-like glycosyl hydrolase catalytic" evidence="3">
    <location>
        <begin position="53"/>
        <end position="283"/>
    </location>
</feature>
<dbReference type="Gene3D" id="3.20.20.80">
    <property type="entry name" value="Glycosidases"/>
    <property type="match status" value="1"/>
</dbReference>
<dbReference type="Proteomes" id="UP001164286">
    <property type="component" value="Unassembled WGS sequence"/>
</dbReference>
<feature type="compositionally biased region" description="Low complexity" evidence="1">
    <location>
        <begin position="26"/>
        <end position="44"/>
    </location>
</feature>
<evidence type="ECO:0000259" key="3">
    <source>
        <dbReference type="Pfam" id="PF11790"/>
    </source>
</evidence>
<gene>
    <name evidence="4" type="ORF">MKK02DRAFT_37825</name>
</gene>
<feature type="region of interest" description="Disordered" evidence="1">
    <location>
        <begin position="24"/>
        <end position="44"/>
    </location>
</feature>
<evidence type="ECO:0000256" key="1">
    <source>
        <dbReference type="SAM" id="MobiDB-lite"/>
    </source>
</evidence>
<evidence type="ECO:0000313" key="5">
    <source>
        <dbReference type="Proteomes" id="UP001164286"/>
    </source>
</evidence>
<dbReference type="Pfam" id="PF11790">
    <property type="entry name" value="Glyco_hydro_cc"/>
    <property type="match status" value="1"/>
</dbReference>
<dbReference type="EMBL" id="JAKWFO010000006">
    <property type="protein sequence ID" value="KAI9634949.1"/>
    <property type="molecule type" value="Genomic_DNA"/>
</dbReference>
<organism evidence="4 5">
    <name type="scientific">Dioszegia hungarica</name>
    <dbReference type="NCBI Taxonomy" id="4972"/>
    <lineage>
        <taxon>Eukaryota</taxon>
        <taxon>Fungi</taxon>
        <taxon>Dikarya</taxon>
        <taxon>Basidiomycota</taxon>
        <taxon>Agaricomycotina</taxon>
        <taxon>Tremellomycetes</taxon>
        <taxon>Tremellales</taxon>
        <taxon>Bulleribasidiaceae</taxon>
        <taxon>Dioszegia</taxon>
    </lineage>
</organism>
<dbReference type="AlphaFoldDB" id="A0AA38LUH6"/>
<dbReference type="PANTHER" id="PTHR34154">
    <property type="entry name" value="ALKALI-SENSITIVE LINKAGE PROTEIN 1"/>
    <property type="match status" value="1"/>
</dbReference>
<protein>
    <recommendedName>
        <fullName evidence="3">Asl1-like glycosyl hydrolase catalytic domain-containing protein</fullName>
    </recommendedName>
</protein>
<dbReference type="GO" id="GO:0071966">
    <property type="term" value="P:fungal-type cell wall polysaccharide metabolic process"/>
    <property type="evidence" value="ECO:0007669"/>
    <property type="project" value="TreeGrafter"/>
</dbReference>
<dbReference type="GO" id="GO:0009277">
    <property type="term" value="C:fungal-type cell wall"/>
    <property type="evidence" value="ECO:0007669"/>
    <property type="project" value="TreeGrafter"/>
</dbReference>
<dbReference type="InterPro" id="IPR053183">
    <property type="entry name" value="ASL1"/>
</dbReference>
<evidence type="ECO:0000256" key="2">
    <source>
        <dbReference type="SAM" id="SignalP"/>
    </source>
</evidence>
<dbReference type="PANTHER" id="PTHR34154:SF3">
    <property type="entry name" value="ALKALI-SENSITIVE LINKAGE PROTEIN 1"/>
    <property type="match status" value="1"/>
</dbReference>
<keyword evidence="5" id="KW-1185">Reference proteome</keyword>
<accession>A0AA38LUH6</accession>
<feature type="chain" id="PRO_5041225796" description="Asl1-like glycosyl hydrolase catalytic domain-containing protein" evidence="2">
    <location>
        <begin position="18"/>
        <end position="286"/>
    </location>
</feature>
<name>A0AA38LUH6_9TREE</name>
<comment type="caution">
    <text evidence="4">The sequence shown here is derived from an EMBL/GenBank/DDBJ whole genome shotgun (WGS) entry which is preliminary data.</text>
</comment>
<feature type="signal peptide" evidence="2">
    <location>
        <begin position="1"/>
        <end position="17"/>
    </location>
</feature>
<dbReference type="InterPro" id="IPR024655">
    <property type="entry name" value="Asl1_glyco_hydro_catalytic"/>
</dbReference>
<sequence length="286" mass="30989">MWTSTALLPILLLSVAARNDRRQIIPSTTSSAPAPTTSSAPAPTSTADAFRVGLAMNTDSKADIASFGRGKIGWYYSYNTEPLANTDGLEFVPIIWGAQAARDFTGAVAVGTTHILGFNEPDIDGSSGGSNIDSTTAGDLHNLWTSKVPAGILIGSPAVARGSKAYFQRFLDSCGPNCKYDFVPFHFYGDNADDLVTYAEDFYATYGKPLWLTEFACQDYVSGYVCTKDQVETFMDIAITFFRSPNSPVERWSWFGAFPDYAVTNPNGILNTDSTANEQGKFYATL</sequence>
<dbReference type="GeneID" id="77729004"/>
<reference evidence="4" key="1">
    <citation type="journal article" date="2022" name="G3 (Bethesda)">
        <title>High quality genome of the basidiomycete yeast Dioszegia hungarica PDD-24b-2 isolated from cloud water.</title>
        <authorList>
            <person name="Jarrige D."/>
            <person name="Haridas S."/>
            <person name="Bleykasten-Grosshans C."/>
            <person name="Joly M."/>
            <person name="Nadalig T."/>
            <person name="Sancelme M."/>
            <person name="Vuilleumier S."/>
            <person name="Grigoriev I.V."/>
            <person name="Amato P."/>
            <person name="Bringel F."/>
        </authorList>
    </citation>
    <scope>NUCLEOTIDE SEQUENCE</scope>
    <source>
        <strain evidence="4">PDD-24b-2</strain>
    </source>
</reference>
<proteinExistence type="predicted"/>
<dbReference type="RefSeq" id="XP_052944726.1">
    <property type="nucleotide sequence ID" value="XM_053089799.1"/>
</dbReference>
<evidence type="ECO:0000313" key="4">
    <source>
        <dbReference type="EMBL" id="KAI9634949.1"/>
    </source>
</evidence>
<dbReference type="SUPFAM" id="SSF51445">
    <property type="entry name" value="(Trans)glycosidases"/>
    <property type="match status" value="1"/>
</dbReference>
<dbReference type="InterPro" id="IPR017853">
    <property type="entry name" value="GH"/>
</dbReference>
<keyword evidence="2" id="KW-0732">Signal</keyword>